<feature type="region of interest" description="Disordered" evidence="1">
    <location>
        <begin position="60"/>
        <end position="79"/>
    </location>
</feature>
<evidence type="ECO:0000313" key="3">
    <source>
        <dbReference type="Proteomes" id="UP001465755"/>
    </source>
</evidence>
<protein>
    <submittedName>
        <fullName evidence="2">Uncharacterized protein</fullName>
    </submittedName>
</protein>
<dbReference type="AlphaFoldDB" id="A0AAW1Q028"/>
<reference evidence="2 3" key="1">
    <citation type="journal article" date="2024" name="Nat. Commun.">
        <title>Phylogenomics reveals the evolutionary origins of lichenization in chlorophyte algae.</title>
        <authorList>
            <person name="Puginier C."/>
            <person name="Libourel C."/>
            <person name="Otte J."/>
            <person name="Skaloud P."/>
            <person name="Haon M."/>
            <person name="Grisel S."/>
            <person name="Petersen M."/>
            <person name="Berrin J.G."/>
            <person name="Delaux P.M."/>
            <person name="Dal Grande F."/>
            <person name="Keller J."/>
        </authorList>
    </citation>
    <scope>NUCLEOTIDE SEQUENCE [LARGE SCALE GENOMIC DNA]</scope>
    <source>
        <strain evidence="2 3">SAG 2036</strain>
    </source>
</reference>
<evidence type="ECO:0000313" key="2">
    <source>
        <dbReference type="EMBL" id="KAK9813754.1"/>
    </source>
</evidence>
<gene>
    <name evidence="2" type="ORF">WJX73_007121</name>
</gene>
<keyword evidence="3" id="KW-1185">Reference proteome</keyword>
<organism evidence="2 3">
    <name type="scientific">Symbiochloris irregularis</name>
    <dbReference type="NCBI Taxonomy" id="706552"/>
    <lineage>
        <taxon>Eukaryota</taxon>
        <taxon>Viridiplantae</taxon>
        <taxon>Chlorophyta</taxon>
        <taxon>core chlorophytes</taxon>
        <taxon>Trebouxiophyceae</taxon>
        <taxon>Trebouxiales</taxon>
        <taxon>Trebouxiaceae</taxon>
        <taxon>Symbiochloris</taxon>
    </lineage>
</organism>
<name>A0AAW1Q028_9CHLO</name>
<proteinExistence type="predicted"/>
<accession>A0AAW1Q028</accession>
<comment type="caution">
    <text evidence="2">The sequence shown here is derived from an EMBL/GenBank/DDBJ whole genome shotgun (WGS) entry which is preliminary data.</text>
</comment>
<evidence type="ECO:0000256" key="1">
    <source>
        <dbReference type="SAM" id="MobiDB-lite"/>
    </source>
</evidence>
<sequence length="662" mass="71883">MQGLQTKSADGELPLLHSWRCIVPRRLRSKLGHLSTAEVSPWLSVSHCARGFRLLEREARGKGQPRGHFHPDNGPLVGHLSILSPEEQRRWEETREESPWDWSVDGEGLSAAAAAPVQSNPPTAKLPVLTSGQSISIDQAPPQVLQQFDGLDIRNTVQLNHLPIEPPNPAVCAGGGYLIEVTNHVMSIYNATNSQIVGGPMDLTTFFGVVGTPTNGFSDPYCLFDAPDSGRFFITAMFYTCTSLARPDCSDKEVFSYVLVAVSKSSNPLEGFLGPFYVDTSGVDPFNLQPYPGFEDCAPPNSTVGAGCLGDYPMPGIDQNAFWFSVNLFSRIPLSAGLSFVGALLFGVRKADLIGGGRSQPPRAVYYNWDGSPGFTICPSITQPSNEHWQEYNGTVFLVSSDIFTFSGLLDSAAGIPALRSWAITNTSRIAEGFPDGAIPDISEPVTMYSEQLQYPSVEFFDYDDRVADLAQPSGQGLDARDERLRQVALSGDLLWTCLQTAVSVSGTPVDALAYFAIQPTFDDSGTYTPSILNQGYVRTDGAQLINGAITATREKIAILTGSIFGTGYFLSPFFVRITLTDGPGVIRVPHLSTKPLISTNSPQPDLRTGDYSVAVLDEQGRAWLVAEYAGDHNATSFSPTNELNHTLNWATWIMQVDPQYA</sequence>
<dbReference type="EMBL" id="JALJOQ010000003">
    <property type="protein sequence ID" value="KAK9813754.1"/>
    <property type="molecule type" value="Genomic_DNA"/>
</dbReference>
<dbReference type="Proteomes" id="UP001465755">
    <property type="component" value="Unassembled WGS sequence"/>
</dbReference>